<dbReference type="Pfam" id="PF05943">
    <property type="entry name" value="VipB"/>
    <property type="match status" value="1"/>
</dbReference>
<accession>A0A843YN15</accession>
<dbReference type="RefSeq" id="WP_153217751.1">
    <property type="nucleotide sequence ID" value="NZ_WIBF01000019.1"/>
</dbReference>
<dbReference type="InterPro" id="IPR044032">
    <property type="entry name" value="TssC1_C"/>
</dbReference>
<dbReference type="InterPro" id="IPR010269">
    <property type="entry name" value="T6SS_TssC-like"/>
</dbReference>
<organism evidence="3 4">
    <name type="scientific">Tritonibacter litoralis</name>
    <dbReference type="NCBI Taxonomy" id="2662264"/>
    <lineage>
        <taxon>Bacteria</taxon>
        <taxon>Pseudomonadati</taxon>
        <taxon>Pseudomonadota</taxon>
        <taxon>Alphaproteobacteria</taxon>
        <taxon>Rhodobacterales</taxon>
        <taxon>Paracoccaceae</taxon>
        <taxon>Tritonibacter</taxon>
    </lineage>
</organism>
<feature type="domain" description="TssC1 C-terminal" evidence="2">
    <location>
        <begin position="381"/>
        <end position="492"/>
    </location>
</feature>
<proteinExistence type="predicted"/>
<dbReference type="PANTHER" id="PTHR35565:SF3">
    <property type="entry name" value="TYPE VI SECRETION SYSTEM SHEATH PROTEIN TSSC1"/>
    <property type="match status" value="1"/>
</dbReference>
<sequence length="496" mass="54897">MTEEAQVQEAVSAGQSDLEDFSAILKATINPTTEVAEKAIDNALATVVQEAVKDQALIDDDVIDTIQSMIAGLDRQLSNQVNEILHNEEFQALESSWRGLAYTLNNSETGASLQVEVMNASKSELSSMMKRYPGAKWDRSPLYRQVYERKIGALGGAPMGALVGDYYFDHSSADVALLNSVSKIAEASLAPFISAVGPRLLGLESWNDISNPPDVEDLFTASDYAGWNSLRDSENARFLGLTLPRVLAREPYGPDSTMTVEEFNFTEETDGHNGEKYSWMNAAHAMAVNINRAFKEHGWTVRIRGVQSGGEVSQLPTHLFDTGSGENDLKCPTEVSIDDRREGELSKVGLLGLIHRQNTDKAVFLGGQSLYKPKKYTDPLATASDNMSSRLPYMFAVSRFSHYLKSMIRDQIGSSADKDQIRQNLQTWIDQYVTLNPENADEREKASKPLADAKVEVVEDELNPGYYMGKFFLKPHFQMEGMDIGMSLVSKIPPPK</sequence>
<dbReference type="Proteomes" id="UP000444174">
    <property type="component" value="Unassembled WGS sequence"/>
</dbReference>
<dbReference type="EMBL" id="WIBF01000019">
    <property type="protein sequence ID" value="MQQ10622.1"/>
    <property type="molecule type" value="Genomic_DNA"/>
</dbReference>
<keyword evidence="4" id="KW-1185">Reference proteome</keyword>
<evidence type="ECO:0000313" key="4">
    <source>
        <dbReference type="Proteomes" id="UP000444174"/>
    </source>
</evidence>
<evidence type="ECO:0000313" key="3">
    <source>
        <dbReference type="EMBL" id="MQQ10622.1"/>
    </source>
</evidence>
<dbReference type="AlphaFoldDB" id="A0A843YN15"/>
<comment type="caution">
    <text evidence="3">The sequence shown here is derived from an EMBL/GenBank/DDBJ whole genome shotgun (WGS) entry which is preliminary data.</text>
</comment>
<dbReference type="Pfam" id="PF18945">
    <property type="entry name" value="VipB_2"/>
    <property type="match status" value="1"/>
</dbReference>
<dbReference type="PANTHER" id="PTHR35565">
    <property type="entry name" value="CYTOPLASMIC PROTEIN-RELATED"/>
    <property type="match status" value="1"/>
</dbReference>
<dbReference type="InterPro" id="IPR044031">
    <property type="entry name" value="TssC1_N"/>
</dbReference>
<feature type="domain" description="TssC1 N-terminal" evidence="1">
    <location>
        <begin position="68"/>
        <end position="370"/>
    </location>
</feature>
<evidence type="ECO:0000259" key="2">
    <source>
        <dbReference type="Pfam" id="PF18945"/>
    </source>
</evidence>
<gene>
    <name evidence="3" type="primary">tssC</name>
    <name evidence="3" type="ORF">GFB49_19385</name>
</gene>
<evidence type="ECO:0000259" key="1">
    <source>
        <dbReference type="Pfam" id="PF05943"/>
    </source>
</evidence>
<protein>
    <submittedName>
        <fullName evidence="3">Type VI secretion system contractile sheath large subunit</fullName>
    </submittedName>
</protein>
<dbReference type="NCBIfam" id="TIGR03355">
    <property type="entry name" value="VI_chp_2"/>
    <property type="match status" value="1"/>
</dbReference>
<reference evidence="3 4" key="1">
    <citation type="submission" date="2019-10" db="EMBL/GenBank/DDBJ databases">
        <title>Epibacterium sp. nov., isolated from seawater.</title>
        <authorList>
            <person name="Zhang X."/>
            <person name="Li N."/>
        </authorList>
    </citation>
    <scope>NUCLEOTIDE SEQUENCE [LARGE SCALE GENOMIC DNA]</scope>
    <source>
        <strain evidence="3 4">SM1979</strain>
    </source>
</reference>
<name>A0A843YN15_9RHOB</name>